<protein>
    <recommendedName>
        <fullName evidence="2">DUF3025 domain-containing protein</fullName>
    </recommendedName>
</protein>
<accession>A0A1K0IRR0</accession>
<name>A0A1K0IRR0_CUPNE</name>
<reference evidence="1" key="1">
    <citation type="submission" date="2016-09" db="EMBL/GenBank/DDBJ databases">
        <authorList>
            <person name="Capua I."/>
            <person name="De Benedictis P."/>
            <person name="Joannis T."/>
            <person name="Lombin L.H."/>
            <person name="Cattoli G."/>
        </authorList>
    </citation>
    <scope>NUCLEOTIDE SEQUENCE</scope>
    <source>
        <strain evidence="1">B9</strain>
    </source>
</reference>
<evidence type="ECO:0000313" key="1">
    <source>
        <dbReference type="EMBL" id="SCU99629.1"/>
    </source>
</evidence>
<evidence type="ECO:0008006" key="2">
    <source>
        <dbReference type="Google" id="ProtNLM"/>
    </source>
</evidence>
<dbReference type="RefSeq" id="WP_340530352.1">
    <property type="nucleotide sequence ID" value="NZ_FMSH01000510.1"/>
</dbReference>
<proteinExistence type="predicted"/>
<dbReference type="EMBL" id="FMSH01000510">
    <property type="protein sequence ID" value="SCU99629.1"/>
    <property type="molecule type" value="Genomic_DNA"/>
</dbReference>
<dbReference type="AlphaFoldDB" id="A0A1K0IRR0"/>
<gene>
    <name evidence="1" type="ORF">CNECB9_620010</name>
</gene>
<sequence length="275" mass="29431">MQVQAGDESFVAALAGIDWSRPWFQPLAARGGALAAAVQGGADLRALLNAYSAQLRLRNARGLPLRFVDQHALPEGSAYEAHIDATGEVPTRDNLHDFFNALTWLHFPQAKRVLNQIQAEVIAREGVQTTRGGVRDAATLFDENAVLFVSADQDLADALKGFAWQRLLVGSRPAWGRTCTVVPFGHALLEKLVQPYKSVTAHAWVLPLAPQQAAGPSLDAMLAQSLATAAQAGALRGGRSFSPLPVMGIPGWCSDNAEPGFYADTAVFRPGRRSG</sequence>
<dbReference type="InterPro" id="IPR021390">
    <property type="entry name" value="DUF3025"/>
</dbReference>
<organism evidence="1">
    <name type="scientific">Cupriavidus necator</name>
    <name type="common">Alcaligenes eutrophus</name>
    <name type="synonym">Ralstonia eutropha</name>
    <dbReference type="NCBI Taxonomy" id="106590"/>
    <lineage>
        <taxon>Bacteria</taxon>
        <taxon>Pseudomonadati</taxon>
        <taxon>Pseudomonadota</taxon>
        <taxon>Betaproteobacteria</taxon>
        <taxon>Burkholderiales</taxon>
        <taxon>Burkholderiaceae</taxon>
        <taxon>Cupriavidus</taxon>
    </lineage>
</organism>
<dbReference type="Pfam" id="PF11227">
    <property type="entry name" value="DUF3025"/>
    <property type="match status" value="1"/>
</dbReference>